<dbReference type="PANTHER" id="PTHR34475:SF1">
    <property type="entry name" value="CYTOSKELETON PROTEIN RODZ"/>
    <property type="match status" value="1"/>
</dbReference>
<comment type="caution">
    <text evidence="2">The sequence shown here is derived from an EMBL/GenBank/DDBJ whole genome shotgun (WGS) entry which is preliminary data.</text>
</comment>
<dbReference type="Gene3D" id="2.60.40.10">
    <property type="entry name" value="Immunoglobulins"/>
    <property type="match status" value="1"/>
</dbReference>
<dbReference type="Pfam" id="PF13413">
    <property type="entry name" value="HTH_25"/>
    <property type="match status" value="1"/>
</dbReference>
<evidence type="ECO:0000313" key="2">
    <source>
        <dbReference type="EMBL" id="KKR39697.1"/>
    </source>
</evidence>
<keyword evidence="1" id="KW-0472">Membrane</keyword>
<dbReference type="EMBL" id="LBXW01000003">
    <property type="protein sequence ID" value="KKR39697.1"/>
    <property type="molecule type" value="Genomic_DNA"/>
</dbReference>
<sequence length="207" mass="22906">MKTIGKFLKDARIRKGYSLLHVEGDTKIKKVFIESIEKERWGSLPDFPVILGFVKNIAKYLGENERAAVAILKRDYPPKTLSINPKPDVGSKFFWSPRLTFLVGMGVILVLILGYMGFQYVKFVSPPPLTVIEPKQDAAVKLSGVKVSGKTDSDATVSVNNQPVLVNEDGSFGVEIQIFEGTKEIVISATSRAGKETVVRRKIKPEP</sequence>
<keyword evidence="1" id="KW-1133">Transmembrane helix</keyword>
<dbReference type="Proteomes" id="UP000034687">
    <property type="component" value="Unassembled WGS sequence"/>
</dbReference>
<reference evidence="2 3" key="1">
    <citation type="journal article" date="2015" name="Nature">
        <title>rRNA introns, odd ribosomes, and small enigmatic genomes across a large radiation of phyla.</title>
        <authorList>
            <person name="Brown C.T."/>
            <person name="Hug L.A."/>
            <person name="Thomas B.C."/>
            <person name="Sharon I."/>
            <person name="Castelle C.J."/>
            <person name="Singh A."/>
            <person name="Wilkins M.J."/>
            <person name="Williams K.H."/>
            <person name="Banfield J.F."/>
        </authorList>
    </citation>
    <scope>NUCLEOTIDE SEQUENCE [LARGE SCALE GENOMIC DNA]</scope>
</reference>
<protein>
    <submittedName>
        <fullName evidence="2">Transcriptional regulator, XRE family</fullName>
    </submittedName>
</protein>
<gene>
    <name evidence="2" type="ORF">UT72_C0003G0005</name>
</gene>
<organism evidence="2 3">
    <name type="scientific">Candidatus Woesebacteria bacterium GW2011_GWB1_40_101</name>
    <dbReference type="NCBI Taxonomy" id="1618575"/>
    <lineage>
        <taxon>Bacteria</taxon>
        <taxon>Candidatus Woeseibacteriota</taxon>
    </lineage>
</organism>
<name>A0A0G0TPD7_9BACT</name>
<dbReference type="Gene3D" id="1.10.260.40">
    <property type="entry name" value="lambda repressor-like DNA-binding domains"/>
    <property type="match status" value="1"/>
</dbReference>
<dbReference type="GO" id="GO:0003677">
    <property type="term" value="F:DNA binding"/>
    <property type="evidence" value="ECO:0007669"/>
    <property type="project" value="InterPro"/>
</dbReference>
<dbReference type="AlphaFoldDB" id="A0A0G0TPD7"/>
<dbReference type="InterPro" id="IPR013783">
    <property type="entry name" value="Ig-like_fold"/>
</dbReference>
<dbReference type="InterPro" id="IPR010982">
    <property type="entry name" value="Lambda_DNA-bd_dom_sf"/>
</dbReference>
<dbReference type="Pfam" id="PF09136">
    <property type="entry name" value="Glucodextran_B"/>
    <property type="match status" value="1"/>
</dbReference>
<proteinExistence type="predicted"/>
<evidence type="ECO:0000256" key="1">
    <source>
        <dbReference type="SAM" id="Phobius"/>
    </source>
</evidence>
<evidence type="ECO:0000313" key="3">
    <source>
        <dbReference type="Proteomes" id="UP000034687"/>
    </source>
</evidence>
<keyword evidence="1" id="KW-0812">Transmembrane</keyword>
<accession>A0A0G0TPD7</accession>
<feature type="transmembrane region" description="Helical" evidence="1">
    <location>
        <begin position="99"/>
        <end position="118"/>
    </location>
</feature>
<dbReference type="PANTHER" id="PTHR34475">
    <property type="match status" value="1"/>
</dbReference>
<dbReference type="InterPro" id="IPR050400">
    <property type="entry name" value="Bact_Cytoskel_RodZ"/>
</dbReference>